<comment type="pathway">
    <text evidence="1">Pyrimidine metabolism; CTP biosynthesis via de novo pathway; CTP from UDP: step 2/2.</text>
</comment>
<proteinExistence type="inferred from homology"/>
<evidence type="ECO:0000256" key="2">
    <source>
        <dbReference type="ARBA" id="ARBA00007533"/>
    </source>
</evidence>
<keyword evidence="6" id="KW-0067">ATP-binding</keyword>
<evidence type="ECO:0000256" key="7">
    <source>
        <dbReference type="ARBA" id="ARBA00022962"/>
    </source>
</evidence>
<keyword evidence="8" id="KW-0665">Pyrimidine biosynthesis</keyword>
<dbReference type="PROSITE" id="PS51273">
    <property type="entry name" value="GATASE_TYPE_1"/>
    <property type="match status" value="1"/>
</dbReference>
<name>A0ABX2EV25_9PSEU</name>
<dbReference type="InterPro" id="IPR029062">
    <property type="entry name" value="Class_I_gatase-like"/>
</dbReference>
<reference evidence="11 12" key="1">
    <citation type="submission" date="2020-01" db="EMBL/GenBank/DDBJ databases">
        <title>Kibdelosporangium persica a novel Actinomycetes from a hot desert in Iran.</title>
        <authorList>
            <person name="Safaei N."/>
            <person name="Zaburannyi N."/>
            <person name="Mueller R."/>
            <person name="Wink J."/>
        </authorList>
    </citation>
    <scope>NUCLEOTIDE SEQUENCE [LARGE SCALE GENOMIC DNA]</scope>
    <source>
        <strain evidence="11 12">4NS15</strain>
    </source>
</reference>
<organism evidence="11 12">
    <name type="scientific">Kibdelosporangium persicum</name>
    <dbReference type="NCBI Taxonomy" id="2698649"/>
    <lineage>
        <taxon>Bacteria</taxon>
        <taxon>Bacillati</taxon>
        <taxon>Actinomycetota</taxon>
        <taxon>Actinomycetes</taxon>
        <taxon>Pseudonocardiales</taxon>
        <taxon>Pseudonocardiaceae</taxon>
        <taxon>Kibdelosporangium</taxon>
    </lineage>
</organism>
<dbReference type="EC" id="6.3.4.2" evidence="3"/>
<keyword evidence="4" id="KW-0436">Ligase</keyword>
<dbReference type="EMBL" id="JAAATY010000001">
    <property type="protein sequence ID" value="NRN62888.1"/>
    <property type="molecule type" value="Genomic_DNA"/>
</dbReference>
<dbReference type="PANTHER" id="PTHR11550:SF0">
    <property type="entry name" value="CTP SYNTHASE-RELATED"/>
    <property type="match status" value="1"/>
</dbReference>
<evidence type="ECO:0000256" key="5">
    <source>
        <dbReference type="ARBA" id="ARBA00022741"/>
    </source>
</evidence>
<evidence type="ECO:0000256" key="6">
    <source>
        <dbReference type="ARBA" id="ARBA00022840"/>
    </source>
</evidence>
<sequence>MTARLALVGDRSAAVRAHTRIPLLLEALADTVSLDAYWIPTEDVDESVARFDAIWLVPGSPYASEAGALRAVRIAREEKIPFLGTCAGLQHTLLEFARNVCGLDVHHGENEPEAGDLLIVPLTCSLVGHEGAITVLPDSLAQRILGAGRTIERYHCAYGLSDKYLRTLRAHGLRVTGVDEDGQLRIAELADHPFFLATLFQPELAENQPHPIVRMFAIAARDHATVVR</sequence>
<evidence type="ECO:0000256" key="9">
    <source>
        <dbReference type="ARBA" id="ARBA00047781"/>
    </source>
</evidence>
<gene>
    <name evidence="11" type="ORF">GC106_890</name>
</gene>
<dbReference type="NCBIfam" id="NF004836">
    <property type="entry name" value="PRK06186.1"/>
    <property type="match status" value="1"/>
</dbReference>
<evidence type="ECO:0000256" key="4">
    <source>
        <dbReference type="ARBA" id="ARBA00022598"/>
    </source>
</evidence>
<evidence type="ECO:0000256" key="1">
    <source>
        <dbReference type="ARBA" id="ARBA00005171"/>
    </source>
</evidence>
<dbReference type="Pfam" id="PF00117">
    <property type="entry name" value="GATase"/>
    <property type="match status" value="1"/>
</dbReference>
<keyword evidence="5" id="KW-0547">Nucleotide-binding</keyword>
<dbReference type="InterPro" id="IPR017926">
    <property type="entry name" value="GATASE"/>
</dbReference>
<keyword evidence="12" id="KW-1185">Reference proteome</keyword>
<keyword evidence="7 11" id="KW-0315">Glutamine amidotransferase</keyword>
<evidence type="ECO:0000256" key="8">
    <source>
        <dbReference type="ARBA" id="ARBA00022975"/>
    </source>
</evidence>
<dbReference type="PANTHER" id="PTHR11550">
    <property type="entry name" value="CTP SYNTHASE"/>
    <property type="match status" value="1"/>
</dbReference>
<dbReference type="Proteomes" id="UP000763557">
    <property type="component" value="Unassembled WGS sequence"/>
</dbReference>
<dbReference type="SUPFAM" id="SSF52317">
    <property type="entry name" value="Class I glutamine amidotransferase-like"/>
    <property type="match status" value="1"/>
</dbReference>
<accession>A0ABX2EV25</accession>
<feature type="domain" description="Glutamine amidotransferase" evidence="10">
    <location>
        <begin position="32"/>
        <end position="112"/>
    </location>
</feature>
<comment type="similarity">
    <text evidence="2">Belongs to the CTP synthase family.</text>
</comment>
<evidence type="ECO:0000259" key="10">
    <source>
        <dbReference type="Pfam" id="PF00117"/>
    </source>
</evidence>
<evidence type="ECO:0000256" key="3">
    <source>
        <dbReference type="ARBA" id="ARBA00012291"/>
    </source>
</evidence>
<evidence type="ECO:0000313" key="12">
    <source>
        <dbReference type="Proteomes" id="UP000763557"/>
    </source>
</evidence>
<comment type="catalytic activity">
    <reaction evidence="9">
        <text>UTP + L-glutamine + ATP + H2O = CTP + L-glutamate + ADP + phosphate + 2 H(+)</text>
        <dbReference type="Rhea" id="RHEA:26426"/>
        <dbReference type="ChEBI" id="CHEBI:15377"/>
        <dbReference type="ChEBI" id="CHEBI:15378"/>
        <dbReference type="ChEBI" id="CHEBI:29985"/>
        <dbReference type="ChEBI" id="CHEBI:30616"/>
        <dbReference type="ChEBI" id="CHEBI:37563"/>
        <dbReference type="ChEBI" id="CHEBI:43474"/>
        <dbReference type="ChEBI" id="CHEBI:46398"/>
        <dbReference type="ChEBI" id="CHEBI:58359"/>
        <dbReference type="ChEBI" id="CHEBI:456216"/>
        <dbReference type="EC" id="6.3.4.2"/>
    </reaction>
</comment>
<dbReference type="Gene3D" id="3.40.50.880">
    <property type="match status" value="1"/>
</dbReference>
<comment type="caution">
    <text evidence="11">The sequence shown here is derived from an EMBL/GenBank/DDBJ whole genome shotgun (WGS) entry which is preliminary data.</text>
</comment>
<evidence type="ECO:0000313" key="11">
    <source>
        <dbReference type="EMBL" id="NRN62888.1"/>
    </source>
</evidence>
<dbReference type="InterPro" id="IPR004468">
    <property type="entry name" value="CTP_synthase"/>
</dbReference>
<dbReference type="RefSeq" id="WP_173123151.1">
    <property type="nucleotide sequence ID" value="NZ_CBCSGW010000042.1"/>
</dbReference>
<protein>
    <recommendedName>
        <fullName evidence="3">CTP synthase (glutamine hydrolyzing)</fullName>
        <ecNumber evidence="3">6.3.4.2</ecNumber>
    </recommendedName>
</protein>